<organism evidence="3 4">
    <name type="scientific">Streptomyces bauhiniae</name>
    <dbReference type="NCBI Taxonomy" id="2340725"/>
    <lineage>
        <taxon>Bacteria</taxon>
        <taxon>Bacillati</taxon>
        <taxon>Actinomycetota</taxon>
        <taxon>Actinomycetes</taxon>
        <taxon>Kitasatosporales</taxon>
        <taxon>Streptomycetaceae</taxon>
        <taxon>Streptomyces</taxon>
    </lineage>
</organism>
<reference evidence="3 4" key="1">
    <citation type="submission" date="2019-04" db="EMBL/GenBank/DDBJ databases">
        <title>Streptomyces sp. nov. Bv016 isolated from bark of Buahinia variegata.</title>
        <authorList>
            <person name="Kanchanasin P."/>
            <person name="Tanasupawat S."/>
            <person name="Yuki M."/>
            <person name="Kudo T."/>
        </authorList>
    </citation>
    <scope>NUCLEOTIDE SEQUENCE [LARGE SCALE GENOMIC DNA]</scope>
    <source>
        <strain evidence="3 4">Bv016</strain>
    </source>
</reference>
<proteinExistence type="predicted"/>
<accession>A0A4Z1D5B9</accession>
<dbReference type="SUPFAM" id="SSF47336">
    <property type="entry name" value="ACP-like"/>
    <property type="match status" value="1"/>
</dbReference>
<comment type="caution">
    <text evidence="3">The sequence shown here is derived from an EMBL/GenBank/DDBJ whole genome shotgun (WGS) entry which is preliminary data.</text>
</comment>
<dbReference type="GeneID" id="95449138"/>
<dbReference type="PROSITE" id="PS50075">
    <property type="entry name" value="CARRIER"/>
    <property type="match status" value="1"/>
</dbReference>
<dbReference type="RefSeq" id="WP_135786392.1">
    <property type="nucleotide sequence ID" value="NZ_JAAGMR010000297.1"/>
</dbReference>
<protein>
    <recommendedName>
        <fullName evidence="1">Carrier domain-containing protein</fullName>
    </recommendedName>
</protein>
<dbReference type="Pfam" id="PF00550">
    <property type="entry name" value="PP-binding"/>
    <property type="match status" value="1"/>
</dbReference>
<evidence type="ECO:0000313" key="5">
    <source>
        <dbReference type="Proteomes" id="UP000470520"/>
    </source>
</evidence>
<evidence type="ECO:0000313" key="4">
    <source>
        <dbReference type="Proteomes" id="UP000298159"/>
    </source>
</evidence>
<feature type="domain" description="Carrier" evidence="1">
    <location>
        <begin position="27"/>
        <end position="101"/>
    </location>
</feature>
<reference evidence="2 5" key="2">
    <citation type="submission" date="2020-01" db="EMBL/GenBank/DDBJ databases">
        <title>Insect and environment-associated Actinomycetes.</title>
        <authorList>
            <person name="Currrie C."/>
            <person name="Chevrette M."/>
            <person name="Carlson C."/>
            <person name="Stubbendieck R."/>
            <person name="Wendt-Pienkowski E."/>
        </authorList>
    </citation>
    <scope>NUCLEOTIDE SEQUENCE [LARGE SCALE GENOMIC DNA]</scope>
    <source>
        <strain evidence="2 5">SID7754</strain>
    </source>
</reference>
<dbReference type="InterPro" id="IPR009081">
    <property type="entry name" value="PP-bd_ACP"/>
</dbReference>
<evidence type="ECO:0000313" key="3">
    <source>
        <dbReference type="EMBL" id="TGN76713.1"/>
    </source>
</evidence>
<keyword evidence="4" id="KW-1185">Reference proteome</keyword>
<dbReference type="Gene3D" id="1.10.1200.10">
    <property type="entry name" value="ACP-like"/>
    <property type="match status" value="1"/>
</dbReference>
<evidence type="ECO:0000259" key="1">
    <source>
        <dbReference type="PROSITE" id="PS50075"/>
    </source>
</evidence>
<name>A0A4Z1D5B9_9ACTN</name>
<sequence>MAMIFPVLAARRAAVTVEVIGRWCSVSREVVFTEELAALWKEMLGDEADVNTGFIANGGDSLKAVLFADRVFRLTGRELDYLEILEAPDAATLAASVLAGDRE</sequence>
<dbReference type="InterPro" id="IPR036736">
    <property type="entry name" value="ACP-like_sf"/>
</dbReference>
<dbReference type="Proteomes" id="UP000470520">
    <property type="component" value="Unassembled WGS sequence"/>
</dbReference>
<gene>
    <name evidence="3" type="ORF">E5083_16165</name>
    <name evidence="2" type="ORF">G3I21_26485</name>
</gene>
<evidence type="ECO:0000313" key="2">
    <source>
        <dbReference type="EMBL" id="NEB95186.1"/>
    </source>
</evidence>
<dbReference type="AlphaFoldDB" id="A0A4Z1D5B9"/>
<dbReference type="Proteomes" id="UP000298159">
    <property type="component" value="Unassembled WGS sequence"/>
</dbReference>
<dbReference type="EMBL" id="JAAGMR010000297">
    <property type="protein sequence ID" value="NEB95186.1"/>
    <property type="molecule type" value="Genomic_DNA"/>
</dbReference>
<dbReference type="EMBL" id="SRRT01000004">
    <property type="protein sequence ID" value="TGN76713.1"/>
    <property type="molecule type" value="Genomic_DNA"/>
</dbReference>